<keyword evidence="3" id="KW-1185">Reference proteome</keyword>
<gene>
    <name evidence="2" type="ORF">IWQ62_005519</name>
</gene>
<organism evidence="2 3">
    <name type="scientific">Dispira parvispora</name>
    <dbReference type="NCBI Taxonomy" id="1520584"/>
    <lineage>
        <taxon>Eukaryota</taxon>
        <taxon>Fungi</taxon>
        <taxon>Fungi incertae sedis</taxon>
        <taxon>Zoopagomycota</taxon>
        <taxon>Kickxellomycotina</taxon>
        <taxon>Dimargaritomycetes</taxon>
        <taxon>Dimargaritales</taxon>
        <taxon>Dimargaritaceae</taxon>
        <taxon>Dispira</taxon>
    </lineage>
</organism>
<feature type="chain" id="PRO_5040841122" evidence="1">
    <location>
        <begin position="26"/>
        <end position="229"/>
    </location>
</feature>
<sequence>MGYIWTSKLLVATVAAFALLNSMNAHPAGSTPGKTEIQATRAVTYNFTTYFSAFEQVDKGKEDNKVEIHVCKDDKVVDTPKYDKGFVDKLKQLGSGQTKNGKWYNVVKPASKEYPNGCYAAVDFALGDSGKPLTVYTSAAIKGVKLGTHVEIRELKGLPVNSEQKHNGCVQVTGNYANEGTINLWVYSAAQQKEYFSEIPSTVTMTSDSGCKLEAYTYSEERSKTADKR</sequence>
<dbReference type="EMBL" id="JANBPY010002326">
    <property type="protein sequence ID" value="KAJ1955484.1"/>
    <property type="molecule type" value="Genomic_DNA"/>
</dbReference>
<dbReference type="OrthoDB" id="5985073at2759"/>
<feature type="signal peptide" evidence="1">
    <location>
        <begin position="1"/>
        <end position="25"/>
    </location>
</feature>
<reference evidence="2" key="1">
    <citation type="submission" date="2022-07" db="EMBL/GenBank/DDBJ databases">
        <title>Phylogenomic reconstructions and comparative analyses of Kickxellomycotina fungi.</title>
        <authorList>
            <person name="Reynolds N.K."/>
            <person name="Stajich J.E."/>
            <person name="Barry K."/>
            <person name="Grigoriev I.V."/>
            <person name="Crous P."/>
            <person name="Smith M.E."/>
        </authorList>
    </citation>
    <scope>NUCLEOTIDE SEQUENCE</scope>
    <source>
        <strain evidence="2">RSA 1196</strain>
    </source>
</reference>
<keyword evidence="1" id="KW-0732">Signal</keyword>
<dbReference type="AlphaFoldDB" id="A0A9W8DZK1"/>
<accession>A0A9W8DZK1</accession>
<proteinExistence type="predicted"/>
<dbReference type="Proteomes" id="UP001150925">
    <property type="component" value="Unassembled WGS sequence"/>
</dbReference>
<evidence type="ECO:0000313" key="2">
    <source>
        <dbReference type="EMBL" id="KAJ1955484.1"/>
    </source>
</evidence>
<name>A0A9W8DZK1_9FUNG</name>
<comment type="caution">
    <text evidence="2">The sequence shown here is derived from an EMBL/GenBank/DDBJ whole genome shotgun (WGS) entry which is preliminary data.</text>
</comment>
<evidence type="ECO:0000256" key="1">
    <source>
        <dbReference type="SAM" id="SignalP"/>
    </source>
</evidence>
<evidence type="ECO:0000313" key="3">
    <source>
        <dbReference type="Proteomes" id="UP001150925"/>
    </source>
</evidence>
<protein>
    <submittedName>
        <fullName evidence="2">Uncharacterized protein</fullName>
    </submittedName>
</protein>